<evidence type="ECO:0000256" key="2">
    <source>
        <dbReference type="SAM" id="Coils"/>
    </source>
</evidence>
<reference evidence="6" key="1">
    <citation type="submission" date="2017-01" db="EMBL/GenBank/DDBJ databases">
        <title>Comparative genomics of anhydrobiosis in the tardigrade Hypsibius dujardini.</title>
        <authorList>
            <person name="Yoshida Y."/>
            <person name="Koutsovoulos G."/>
            <person name="Laetsch D."/>
            <person name="Stevens L."/>
            <person name="Kumar S."/>
            <person name="Horikawa D."/>
            <person name="Ishino K."/>
            <person name="Komine S."/>
            <person name="Tomita M."/>
            <person name="Blaxter M."/>
            <person name="Arakawa K."/>
        </authorList>
    </citation>
    <scope>NUCLEOTIDE SEQUENCE [LARGE SCALE GENOMIC DNA]</scope>
    <source>
        <strain evidence="6">Z151</strain>
    </source>
</reference>
<dbReference type="PROSITE" id="PS00636">
    <property type="entry name" value="DNAJ_1"/>
    <property type="match status" value="1"/>
</dbReference>
<dbReference type="GO" id="GO:0005634">
    <property type="term" value="C:nucleus"/>
    <property type="evidence" value="ECO:0007669"/>
    <property type="project" value="TreeGrafter"/>
</dbReference>
<dbReference type="PROSITE" id="PS50076">
    <property type="entry name" value="DNAJ_2"/>
    <property type="match status" value="1"/>
</dbReference>
<dbReference type="SUPFAM" id="SSF46565">
    <property type="entry name" value="Chaperone J-domain"/>
    <property type="match status" value="1"/>
</dbReference>
<dbReference type="AlphaFoldDB" id="A0A1W0WRR1"/>
<dbReference type="GO" id="GO:0031072">
    <property type="term" value="F:heat shock protein binding"/>
    <property type="evidence" value="ECO:0007669"/>
    <property type="project" value="TreeGrafter"/>
</dbReference>
<dbReference type="GO" id="GO:0005737">
    <property type="term" value="C:cytoplasm"/>
    <property type="evidence" value="ECO:0007669"/>
    <property type="project" value="TreeGrafter"/>
</dbReference>
<dbReference type="Pfam" id="PF00226">
    <property type="entry name" value="DnaJ"/>
    <property type="match status" value="1"/>
</dbReference>
<accession>A0A1W0WRR1</accession>
<dbReference type="PANTHER" id="PTHR44144:SF1">
    <property type="entry name" value="DNAJ HOMOLOG SUBFAMILY C MEMBER 9"/>
    <property type="match status" value="1"/>
</dbReference>
<name>A0A1W0WRR1_HYPEX</name>
<dbReference type="InterPro" id="IPR052594">
    <property type="entry name" value="J_domain-containing_protein"/>
</dbReference>
<feature type="compositionally biased region" description="Acidic residues" evidence="3">
    <location>
        <begin position="249"/>
        <end position="260"/>
    </location>
</feature>
<dbReference type="CDD" id="cd06257">
    <property type="entry name" value="DnaJ"/>
    <property type="match status" value="1"/>
</dbReference>
<dbReference type="InterPro" id="IPR018253">
    <property type="entry name" value="DnaJ_domain_CS"/>
</dbReference>
<feature type="region of interest" description="Disordered" evidence="3">
    <location>
        <begin position="248"/>
        <end position="327"/>
    </location>
</feature>
<dbReference type="InterPro" id="IPR036869">
    <property type="entry name" value="J_dom_sf"/>
</dbReference>
<evidence type="ECO:0000313" key="6">
    <source>
        <dbReference type="Proteomes" id="UP000192578"/>
    </source>
</evidence>
<feature type="compositionally biased region" description="Acidic residues" evidence="3">
    <location>
        <begin position="273"/>
        <end position="287"/>
    </location>
</feature>
<comment type="caution">
    <text evidence="5">The sequence shown here is derived from an EMBL/GenBank/DDBJ whole genome shotgun (WGS) entry which is preliminary data.</text>
</comment>
<dbReference type="Pfam" id="PF23302">
    <property type="entry name" value="HTH_DNAJC9"/>
    <property type="match status" value="1"/>
</dbReference>
<evidence type="ECO:0000313" key="5">
    <source>
        <dbReference type="EMBL" id="OQV17872.1"/>
    </source>
</evidence>
<dbReference type="PANTHER" id="PTHR44144">
    <property type="entry name" value="DNAJ HOMOLOG SUBFAMILY C MEMBER 9"/>
    <property type="match status" value="1"/>
</dbReference>
<proteinExistence type="predicted"/>
<dbReference type="EMBL" id="MTYJ01000055">
    <property type="protein sequence ID" value="OQV17872.1"/>
    <property type="molecule type" value="Genomic_DNA"/>
</dbReference>
<keyword evidence="6" id="KW-1185">Reference proteome</keyword>
<feature type="coiled-coil region" evidence="2">
    <location>
        <begin position="183"/>
        <end position="210"/>
    </location>
</feature>
<keyword evidence="1" id="KW-0597">Phosphoprotein</keyword>
<dbReference type="FunFam" id="1.10.287.110:FF:000035">
    <property type="entry name" value="DnaJ homolog subfamily C member 9"/>
    <property type="match status" value="1"/>
</dbReference>
<evidence type="ECO:0000256" key="3">
    <source>
        <dbReference type="SAM" id="MobiDB-lite"/>
    </source>
</evidence>
<dbReference type="SMART" id="SM00271">
    <property type="entry name" value="DnaJ"/>
    <property type="match status" value="1"/>
</dbReference>
<organism evidence="5 6">
    <name type="scientific">Hypsibius exemplaris</name>
    <name type="common">Freshwater tardigrade</name>
    <dbReference type="NCBI Taxonomy" id="2072580"/>
    <lineage>
        <taxon>Eukaryota</taxon>
        <taxon>Metazoa</taxon>
        <taxon>Ecdysozoa</taxon>
        <taxon>Tardigrada</taxon>
        <taxon>Eutardigrada</taxon>
        <taxon>Parachela</taxon>
        <taxon>Hypsibioidea</taxon>
        <taxon>Hypsibiidae</taxon>
        <taxon>Hypsibius</taxon>
    </lineage>
</organism>
<dbReference type="OrthoDB" id="110024at2759"/>
<gene>
    <name evidence="5" type="ORF">BV898_08003</name>
</gene>
<dbReference type="Gene3D" id="1.10.287.110">
    <property type="entry name" value="DnaJ domain"/>
    <property type="match status" value="1"/>
</dbReference>
<evidence type="ECO:0000256" key="1">
    <source>
        <dbReference type="ARBA" id="ARBA00022553"/>
    </source>
</evidence>
<sequence>MGTLKKEMKKYFATENLYELLMVTKTANEEEIKKAYRKLSLTIHPDRVADGEKETATIKFQILGKVHSVLSDKKKRDVYDETGIADDDLISDKVSDWTKYFDSIFKTVELADIQAFEKEYIGSDEEKDDIKKLYLRFKGNMNIIMEHLMFYQFDHEDRYRAVLTDLIRKKEVPDYPIYTAEPAKSVADRRKKCEAEAKAAEKAAAKLKKKNGAGDGMDLLKMIQDRQKNRMGNLIDTIANRHGVKLAADEDEASDDDGDWEGLSGDDVRKSDEEDSEGAEEDDEDGPAETARPASSRPKRGAAAATRKKQPASKSTKAPSAKRRRNN</sequence>
<evidence type="ECO:0000259" key="4">
    <source>
        <dbReference type="PROSITE" id="PS50076"/>
    </source>
</evidence>
<protein>
    <submittedName>
        <fullName evidence="5">DnaJ-like protein subfamily C member 9</fullName>
    </submittedName>
</protein>
<dbReference type="PRINTS" id="PR00625">
    <property type="entry name" value="JDOMAIN"/>
</dbReference>
<feature type="domain" description="J" evidence="4">
    <location>
        <begin position="16"/>
        <end position="83"/>
    </location>
</feature>
<keyword evidence="2" id="KW-0175">Coiled coil</keyword>
<dbReference type="InterPro" id="IPR056453">
    <property type="entry name" value="HTH_DNAJC9"/>
</dbReference>
<dbReference type="InterPro" id="IPR001623">
    <property type="entry name" value="DnaJ_domain"/>
</dbReference>
<dbReference type="Proteomes" id="UP000192578">
    <property type="component" value="Unassembled WGS sequence"/>
</dbReference>